<dbReference type="RefSeq" id="WP_023015959.1">
    <property type="nucleotide sequence ID" value="NZ_AXDY01000009.1"/>
</dbReference>
<comment type="similarity">
    <text evidence="1 6">Belongs to the peptidase M42 family.</text>
</comment>
<dbReference type="InterPro" id="IPR051464">
    <property type="entry name" value="Peptidase_M42_aminopept"/>
</dbReference>
<dbReference type="PIRSF" id="PIRSF001123">
    <property type="entry name" value="PepA_GA"/>
    <property type="match status" value="1"/>
</dbReference>
<dbReference type="EMBL" id="AXDY01000009">
    <property type="protein sequence ID" value="ERS92853.1"/>
    <property type="molecule type" value="Genomic_DNA"/>
</dbReference>
<dbReference type="InterPro" id="IPR023367">
    <property type="entry name" value="Peptidase_M42_dom2"/>
</dbReference>
<dbReference type="InterPro" id="IPR008007">
    <property type="entry name" value="Peptidase_M42"/>
</dbReference>
<dbReference type="Gene3D" id="3.40.630.10">
    <property type="entry name" value="Zn peptidases"/>
    <property type="match status" value="1"/>
</dbReference>
<evidence type="ECO:0000256" key="5">
    <source>
        <dbReference type="ARBA" id="ARBA00022801"/>
    </source>
</evidence>
<comment type="caution">
    <text evidence="7">The sequence shown here is derived from an EMBL/GenBank/DDBJ whole genome shotgun (WGS) entry which is preliminary data.</text>
</comment>
<protein>
    <submittedName>
        <fullName evidence="7">Peptidase M28</fullName>
    </submittedName>
</protein>
<dbReference type="Gene3D" id="2.40.30.40">
    <property type="entry name" value="Peptidase M42, domain 2"/>
    <property type="match status" value="1"/>
</dbReference>
<keyword evidence="2" id="KW-0031">Aminopeptidase</keyword>
<dbReference type="PANTHER" id="PTHR32481">
    <property type="entry name" value="AMINOPEPTIDASE"/>
    <property type="match status" value="1"/>
</dbReference>
<proteinExistence type="inferred from homology"/>
<evidence type="ECO:0000256" key="2">
    <source>
        <dbReference type="ARBA" id="ARBA00022438"/>
    </source>
</evidence>
<dbReference type="PANTHER" id="PTHR32481:SF21">
    <property type="entry name" value="AMINOPEPTIDASE YSDC-RELATED"/>
    <property type="match status" value="1"/>
</dbReference>
<reference evidence="7 8" key="1">
    <citation type="journal article" date="2013" name="Genome Announc.">
        <title>Draft Genome Sequence of Staphylococcus simulans UMC-CNS-990, Isolated from a Case of Chronic Bovine Mastitis.</title>
        <authorList>
            <person name="Calcutt M.J."/>
            <person name="Foecking M.F."/>
            <person name="Hsieh H.Y."/>
            <person name="Perry J."/>
            <person name="Stewart G.C."/>
            <person name="Middleton J.R."/>
        </authorList>
    </citation>
    <scope>NUCLEOTIDE SEQUENCE [LARGE SCALE GENOMIC DNA]</scope>
    <source>
        <strain evidence="7 8">UMC-CNS-990</strain>
    </source>
</reference>
<evidence type="ECO:0000256" key="6">
    <source>
        <dbReference type="PIRNR" id="PIRNR001123"/>
    </source>
</evidence>
<gene>
    <name evidence="7" type="ORF">SSIM_10200</name>
</gene>
<keyword evidence="5" id="KW-0378">Hydrolase</keyword>
<dbReference type="SUPFAM" id="SSF53187">
    <property type="entry name" value="Zn-dependent exopeptidases"/>
    <property type="match status" value="1"/>
</dbReference>
<organism evidence="7 8">
    <name type="scientific">Staphylococcus simulans UMC-CNS-990</name>
    <dbReference type="NCBI Taxonomy" id="1405498"/>
    <lineage>
        <taxon>Bacteria</taxon>
        <taxon>Bacillati</taxon>
        <taxon>Bacillota</taxon>
        <taxon>Bacilli</taxon>
        <taxon>Bacillales</taxon>
        <taxon>Staphylococcaceae</taxon>
        <taxon>Staphylococcus</taxon>
    </lineage>
</organism>
<accession>A0ABN0PBA4</accession>
<evidence type="ECO:0000313" key="8">
    <source>
        <dbReference type="Proteomes" id="UP000017131"/>
    </source>
</evidence>
<evidence type="ECO:0000313" key="7">
    <source>
        <dbReference type="EMBL" id="ERS92853.1"/>
    </source>
</evidence>
<dbReference type="SUPFAM" id="SSF101821">
    <property type="entry name" value="Aminopeptidase/glucanase lid domain"/>
    <property type="match status" value="1"/>
</dbReference>
<evidence type="ECO:0000256" key="1">
    <source>
        <dbReference type="ARBA" id="ARBA00006272"/>
    </source>
</evidence>
<dbReference type="CDD" id="cd05656">
    <property type="entry name" value="M42_Frv"/>
    <property type="match status" value="1"/>
</dbReference>
<keyword evidence="4" id="KW-0479">Metal-binding</keyword>
<evidence type="ECO:0000256" key="3">
    <source>
        <dbReference type="ARBA" id="ARBA00022670"/>
    </source>
</evidence>
<sequence length="358" mass="38832">MDKTVKLLKDLTDVNGIAGHEYKVKQLMKDYLKPVSDELVEDNLGGIFGKKKAEKGSKTLMLAGHLDEVGFMVTKIDDKGYLKFTPVGGWWNQVMLSQKVTVTTDDDKEIRGIIGSKPPHVLTPEQRKTPIDIKDMFIDVGVASKEEAEKLGIDIGDMVTPYSEFEVLGDENYLTAKAFDNRFGCALAVDTLNNLKDDAINVNLVSGATVQEEVGLRGAKVAANKIKPDLAVAVDVGIAYDTPGMGGGDHEAELGKGPLVVLMDATAIGHSGFRKHVKKVAQDKGIEIQWDTTPGGGTDAGSIHLAHEGIPSIVVGVPLRYMHSNVSVMHKQDYLNAVQLVTEIAKSLDDETIEQIIW</sequence>
<name>A0ABN0PBA4_STASI</name>
<dbReference type="Pfam" id="PF05343">
    <property type="entry name" value="Peptidase_M42"/>
    <property type="match status" value="1"/>
</dbReference>
<keyword evidence="8" id="KW-1185">Reference proteome</keyword>
<evidence type="ECO:0000256" key="4">
    <source>
        <dbReference type="ARBA" id="ARBA00022723"/>
    </source>
</evidence>
<dbReference type="Proteomes" id="UP000017131">
    <property type="component" value="Unassembled WGS sequence"/>
</dbReference>
<keyword evidence="3" id="KW-0645">Protease</keyword>